<dbReference type="GO" id="GO:0009190">
    <property type="term" value="P:cyclic nucleotide biosynthetic process"/>
    <property type="evidence" value="ECO:0007669"/>
    <property type="project" value="InterPro"/>
</dbReference>
<dbReference type="CDD" id="cd07302">
    <property type="entry name" value="CHD"/>
    <property type="match status" value="1"/>
</dbReference>
<dbReference type="Pfam" id="PF00211">
    <property type="entry name" value="Guanylate_cyc"/>
    <property type="match status" value="1"/>
</dbReference>
<organism evidence="3 4">
    <name type="scientific">Aquimarina amphilecti</name>
    <dbReference type="NCBI Taxonomy" id="1038014"/>
    <lineage>
        <taxon>Bacteria</taxon>
        <taxon>Pseudomonadati</taxon>
        <taxon>Bacteroidota</taxon>
        <taxon>Flavobacteriia</taxon>
        <taxon>Flavobacteriales</taxon>
        <taxon>Flavobacteriaceae</taxon>
        <taxon>Aquimarina</taxon>
    </lineage>
</organism>
<evidence type="ECO:0000313" key="3">
    <source>
        <dbReference type="EMBL" id="SEK38329.1"/>
    </source>
</evidence>
<dbReference type="STRING" id="1038014.SAMN04487910_0397"/>
<keyword evidence="1" id="KW-0472">Membrane</keyword>
<feature type="transmembrane region" description="Helical" evidence="1">
    <location>
        <begin position="53"/>
        <end position="79"/>
    </location>
</feature>
<keyword evidence="1" id="KW-1133">Transmembrane helix</keyword>
<dbReference type="EMBL" id="FOAB01000001">
    <property type="protein sequence ID" value="SEK38329.1"/>
    <property type="molecule type" value="Genomic_DNA"/>
</dbReference>
<dbReference type="InterPro" id="IPR001054">
    <property type="entry name" value="A/G_cyclase"/>
</dbReference>
<keyword evidence="1" id="KW-0812">Transmembrane</keyword>
<feature type="transmembrane region" description="Helical" evidence="1">
    <location>
        <begin position="16"/>
        <end position="33"/>
    </location>
</feature>
<feature type="domain" description="Guanylate cyclase" evidence="2">
    <location>
        <begin position="180"/>
        <end position="309"/>
    </location>
</feature>
<dbReference type="InterPro" id="IPR029787">
    <property type="entry name" value="Nucleotide_cyclase"/>
</dbReference>
<dbReference type="RefSeq" id="WP_091404797.1">
    <property type="nucleotide sequence ID" value="NZ_FOAB01000001.1"/>
</dbReference>
<name>A0A1H7GJQ7_AQUAM</name>
<gene>
    <name evidence="3" type="ORF">SAMN04487910_0397</name>
</gene>
<feature type="transmembrane region" description="Helical" evidence="1">
    <location>
        <begin position="91"/>
        <end position="114"/>
    </location>
</feature>
<dbReference type="InterPro" id="IPR050697">
    <property type="entry name" value="Adenylyl/Guanylyl_Cyclase_3/4"/>
</dbReference>
<evidence type="ECO:0000259" key="2">
    <source>
        <dbReference type="PROSITE" id="PS50125"/>
    </source>
</evidence>
<dbReference type="AlphaFoldDB" id="A0A1H7GJQ7"/>
<feature type="transmembrane region" description="Helical" evidence="1">
    <location>
        <begin position="134"/>
        <end position="151"/>
    </location>
</feature>
<dbReference type="OrthoDB" id="9768499at2"/>
<dbReference type="SUPFAM" id="SSF55073">
    <property type="entry name" value="Nucleotide cyclase"/>
    <property type="match status" value="1"/>
</dbReference>
<proteinExistence type="predicted"/>
<dbReference type="PANTHER" id="PTHR43081">
    <property type="entry name" value="ADENYLATE CYCLASE, TERMINAL-DIFFERENTIATION SPECIFIC-RELATED"/>
    <property type="match status" value="1"/>
</dbReference>
<reference evidence="3 4" key="1">
    <citation type="submission" date="2016-10" db="EMBL/GenBank/DDBJ databases">
        <authorList>
            <person name="de Groot N.N."/>
        </authorList>
    </citation>
    <scope>NUCLEOTIDE SEQUENCE [LARGE SCALE GENOMIC DNA]</scope>
    <source>
        <strain evidence="3 4">DSM 25232</strain>
    </source>
</reference>
<dbReference type="GO" id="GO:0004016">
    <property type="term" value="F:adenylate cyclase activity"/>
    <property type="evidence" value="ECO:0007669"/>
    <property type="project" value="UniProtKB-ARBA"/>
</dbReference>
<dbReference type="PROSITE" id="PS50125">
    <property type="entry name" value="GUANYLATE_CYCLASE_2"/>
    <property type="match status" value="1"/>
</dbReference>
<dbReference type="GO" id="GO:0035556">
    <property type="term" value="P:intracellular signal transduction"/>
    <property type="evidence" value="ECO:0007669"/>
    <property type="project" value="InterPro"/>
</dbReference>
<keyword evidence="4" id="KW-1185">Reference proteome</keyword>
<sequence length="360" mass="41439">MNYTLKQYLQLLKQSVLFWTIAMVLYSIFRYYGIDSEEGLAIIKKYNGTLGAFYYFIKFIHIGVLIGVLYASVDFIFNALTSNKISLTNDIILRTLFHFIVTFTVFMMITDLFVTLTYTTSHTHTGLYCFNKSFWAAILYIILASFVFSFIKIANEKFGKGVFIKMLLGKYKNPQEEKRIFMFLDLKDSTTIAEKLGHFKYSQLIQDCFYDLNKVVPKHNAEIYQYVGDEVVLSWPYKRGLADNNCVNLFFAFQQRKQAKSEYYLQKYGVVPEFKAGLHGGKLMVTEVGIVKKEIAYHGDVINTSARIQGQCNAYKVPLLISDKLIQDLKINANLTCQFLGSVLLKGKQEEVNIHTIARV</sequence>
<evidence type="ECO:0000313" key="4">
    <source>
        <dbReference type="Proteomes" id="UP000198521"/>
    </source>
</evidence>
<protein>
    <submittedName>
        <fullName evidence="3">Adenylate cyclase</fullName>
    </submittedName>
</protein>
<evidence type="ECO:0000256" key="1">
    <source>
        <dbReference type="SAM" id="Phobius"/>
    </source>
</evidence>
<dbReference type="Proteomes" id="UP000198521">
    <property type="component" value="Unassembled WGS sequence"/>
</dbReference>
<accession>A0A1H7GJQ7</accession>
<dbReference type="Gene3D" id="3.30.70.1230">
    <property type="entry name" value="Nucleotide cyclase"/>
    <property type="match status" value="1"/>
</dbReference>
<dbReference type="PANTHER" id="PTHR43081:SF1">
    <property type="entry name" value="ADENYLATE CYCLASE, TERMINAL-DIFFERENTIATION SPECIFIC"/>
    <property type="match status" value="1"/>
</dbReference>